<reference evidence="2" key="2">
    <citation type="submission" date="2024-10" db="UniProtKB">
        <authorList>
            <consortium name="EnsemblProtists"/>
        </authorList>
    </citation>
    <scope>IDENTIFICATION</scope>
</reference>
<feature type="region of interest" description="Disordered" evidence="1">
    <location>
        <begin position="337"/>
        <end position="372"/>
    </location>
</feature>
<dbReference type="Proteomes" id="UP000013827">
    <property type="component" value="Unassembled WGS sequence"/>
</dbReference>
<feature type="compositionally biased region" description="Low complexity" evidence="1">
    <location>
        <begin position="353"/>
        <end position="363"/>
    </location>
</feature>
<evidence type="ECO:0000313" key="2">
    <source>
        <dbReference type="EnsemblProtists" id="EOD15907"/>
    </source>
</evidence>
<dbReference type="KEGG" id="ehx:EMIHUDRAFT_245434"/>
<reference evidence="3" key="1">
    <citation type="journal article" date="2013" name="Nature">
        <title>Pan genome of the phytoplankton Emiliania underpins its global distribution.</title>
        <authorList>
            <person name="Read B.A."/>
            <person name="Kegel J."/>
            <person name="Klute M.J."/>
            <person name="Kuo A."/>
            <person name="Lefebvre S.C."/>
            <person name="Maumus F."/>
            <person name="Mayer C."/>
            <person name="Miller J."/>
            <person name="Monier A."/>
            <person name="Salamov A."/>
            <person name="Young J."/>
            <person name="Aguilar M."/>
            <person name="Claverie J.M."/>
            <person name="Frickenhaus S."/>
            <person name="Gonzalez K."/>
            <person name="Herman E.K."/>
            <person name="Lin Y.C."/>
            <person name="Napier J."/>
            <person name="Ogata H."/>
            <person name="Sarno A.F."/>
            <person name="Shmutz J."/>
            <person name="Schroeder D."/>
            <person name="de Vargas C."/>
            <person name="Verret F."/>
            <person name="von Dassow P."/>
            <person name="Valentin K."/>
            <person name="Van de Peer Y."/>
            <person name="Wheeler G."/>
            <person name="Dacks J.B."/>
            <person name="Delwiche C.F."/>
            <person name="Dyhrman S.T."/>
            <person name="Glockner G."/>
            <person name="John U."/>
            <person name="Richards T."/>
            <person name="Worden A.Z."/>
            <person name="Zhang X."/>
            <person name="Grigoriev I.V."/>
            <person name="Allen A.E."/>
            <person name="Bidle K."/>
            <person name="Borodovsky M."/>
            <person name="Bowler C."/>
            <person name="Brownlee C."/>
            <person name="Cock J.M."/>
            <person name="Elias M."/>
            <person name="Gladyshev V.N."/>
            <person name="Groth M."/>
            <person name="Guda C."/>
            <person name="Hadaegh A."/>
            <person name="Iglesias-Rodriguez M.D."/>
            <person name="Jenkins J."/>
            <person name="Jones B.M."/>
            <person name="Lawson T."/>
            <person name="Leese F."/>
            <person name="Lindquist E."/>
            <person name="Lobanov A."/>
            <person name="Lomsadze A."/>
            <person name="Malik S.B."/>
            <person name="Marsh M.E."/>
            <person name="Mackinder L."/>
            <person name="Mock T."/>
            <person name="Mueller-Roeber B."/>
            <person name="Pagarete A."/>
            <person name="Parker M."/>
            <person name="Probert I."/>
            <person name="Quesneville H."/>
            <person name="Raines C."/>
            <person name="Rensing S.A."/>
            <person name="Riano-Pachon D.M."/>
            <person name="Richier S."/>
            <person name="Rokitta S."/>
            <person name="Shiraiwa Y."/>
            <person name="Soanes D.M."/>
            <person name="van der Giezen M."/>
            <person name="Wahlund T.M."/>
            <person name="Williams B."/>
            <person name="Wilson W."/>
            <person name="Wolfe G."/>
            <person name="Wurch L.L."/>
        </authorList>
    </citation>
    <scope>NUCLEOTIDE SEQUENCE</scope>
</reference>
<dbReference type="RefSeq" id="XP_005768336.1">
    <property type="nucleotide sequence ID" value="XM_005768279.1"/>
</dbReference>
<dbReference type="HOGENOM" id="CLU_668063_0_0_1"/>
<protein>
    <submittedName>
        <fullName evidence="2">Uncharacterized protein</fullName>
    </submittedName>
</protein>
<dbReference type="PaxDb" id="2903-EOD15907"/>
<name>A0A0D3IXC2_EMIH1</name>
<evidence type="ECO:0000313" key="3">
    <source>
        <dbReference type="Proteomes" id="UP000013827"/>
    </source>
</evidence>
<keyword evidence="3" id="KW-1185">Reference proteome</keyword>
<accession>A0A0D3IXC2</accession>
<proteinExistence type="predicted"/>
<dbReference type="AlphaFoldDB" id="A0A0D3IXC2"/>
<dbReference type="GeneID" id="17262056"/>
<sequence>MADAPVKQVVAAEGCTGATVTAANSQAAALGAAAASAIAAAFSANPSPLGTRHPAPGGAKVAGASRCAAVAAPPALQRAGAAPTQAPPAPLCVGAANPAPQCATAGYLPRCVPAQLAPQCMAAVPSMAFCPSQYPLQLGPGGYMGGAPGMGVPAGGVPRGGAMPLGHPCCGAADSAMRDGHAANQRGDYAAARSFFLAAGRMSGKADAAGSPAQPVGVRLLLEYEDGSPLLPEAAASALVGTCQTVVHKGGPADLRLRLTAMSSSHSRRRFRFALLGQPAPAEGAGSAPLLRATSEPFAMVAADSPREGLARDVVAAIKQPGNFDFLYHAGVLRKHEAPPSLAPPSLAPPAGPSALPGPSAANAPPPQQQKEVAHLLQQVGASALPSLPQQPQQLAQLLQQVGTPHSAAVQT</sequence>
<feature type="compositionally biased region" description="Pro residues" evidence="1">
    <location>
        <begin position="341"/>
        <end position="352"/>
    </location>
</feature>
<dbReference type="EnsemblProtists" id="EOD15907">
    <property type="protein sequence ID" value="EOD15907"/>
    <property type="gene ID" value="EMIHUDRAFT_245434"/>
</dbReference>
<organism evidence="2 3">
    <name type="scientific">Emiliania huxleyi (strain CCMP1516)</name>
    <dbReference type="NCBI Taxonomy" id="280463"/>
    <lineage>
        <taxon>Eukaryota</taxon>
        <taxon>Haptista</taxon>
        <taxon>Haptophyta</taxon>
        <taxon>Prymnesiophyceae</taxon>
        <taxon>Isochrysidales</taxon>
        <taxon>Noelaerhabdaceae</taxon>
        <taxon>Emiliania</taxon>
    </lineage>
</organism>
<evidence type="ECO:0000256" key="1">
    <source>
        <dbReference type="SAM" id="MobiDB-lite"/>
    </source>
</evidence>